<accession>A0A3N4L8N8</accession>
<dbReference type="AlphaFoldDB" id="A0A3N4L8N8"/>
<evidence type="ECO:0000256" key="1">
    <source>
        <dbReference type="SAM" id="MobiDB-lite"/>
    </source>
</evidence>
<proteinExistence type="predicted"/>
<dbReference type="Proteomes" id="UP000267821">
    <property type="component" value="Unassembled WGS sequence"/>
</dbReference>
<organism evidence="3 4">
    <name type="scientific">Terfezia boudieri ATCC MYA-4762</name>
    <dbReference type="NCBI Taxonomy" id="1051890"/>
    <lineage>
        <taxon>Eukaryota</taxon>
        <taxon>Fungi</taxon>
        <taxon>Dikarya</taxon>
        <taxon>Ascomycota</taxon>
        <taxon>Pezizomycotina</taxon>
        <taxon>Pezizomycetes</taxon>
        <taxon>Pezizales</taxon>
        <taxon>Pezizaceae</taxon>
        <taxon>Terfezia</taxon>
    </lineage>
</organism>
<dbReference type="InParanoid" id="A0A3N4L8N8"/>
<reference evidence="3 4" key="1">
    <citation type="journal article" date="2018" name="Nat. Ecol. Evol.">
        <title>Pezizomycetes genomes reveal the molecular basis of ectomycorrhizal truffle lifestyle.</title>
        <authorList>
            <person name="Murat C."/>
            <person name="Payen T."/>
            <person name="Noel B."/>
            <person name="Kuo A."/>
            <person name="Morin E."/>
            <person name="Chen J."/>
            <person name="Kohler A."/>
            <person name="Krizsan K."/>
            <person name="Balestrini R."/>
            <person name="Da Silva C."/>
            <person name="Montanini B."/>
            <person name="Hainaut M."/>
            <person name="Levati E."/>
            <person name="Barry K.W."/>
            <person name="Belfiori B."/>
            <person name="Cichocki N."/>
            <person name="Clum A."/>
            <person name="Dockter R.B."/>
            <person name="Fauchery L."/>
            <person name="Guy J."/>
            <person name="Iotti M."/>
            <person name="Le Tacon F."/>
            <person name="Lindquist E.A."/>
            <person name="Lipzen A."/>
            <person name="Malagnac F."/>
            <person name="Mello A."/>
            <person name="Molinier V."/>
            <person name="Miyauchi S."/>
            <person name="Poulain J."/>
            <person name="Riccioni C."/>
            <person name="Rubini A."/>
            <person name="Sitrit Y."/>
            <person name="Splivallo R."/>
            <person name="Traeger S."/>
            <person name="Wang M."/>
            <person name="Zifcakova L."/>
            <person name="Wipf D."/>
            <person name="Zambonelli A."/>
            <person name="Paolocci F."/>
            <person name="Nowrousian M."/>
            <person name="Ottonello S."/>
            <person name="Baldrian P."/>
            <person name="Spatafora J.W."/>
            <person name="Henrissat B."/>
            <person name="Nagy L.G."/>
            <person name="Aury J.M."/>
            <person name="Wincker P."/>
            <person name="Grigoriev I.V."/>
            <person name="Bonfante P."/>
            <person name="Martin F.M."/>
        </authorList>
    </citation>
    <scope>NUCLEOTIDE SEQUENCE [LARGE SCALE GENOMIC DNA]</scope>
    <source>
        <strain evidence="3 4">ATCC MYA-4762</strain>
    </source>
</reference>
<evidence type="ECO:0000256" key="2">
    <source>
        <dbReference type="SAM" id="Phobius"/>
    </source>
</evidence>
<evidence type="ECO:0000313" key="3">
    <source>
        <dbReference type="EMBL" id="RPB19267.1"/>
    </source>
</evidence>
<gene>
    <name evidence="3" type="ORF">L211DRAFT_641310</name>
</gene>
<keyword evidence="2" id="KW-0812">Transmembrane</keyword>
<name>A0A3N4L8N8_9PEZI</name>
<evidence type="ECO:0000313" key="4">
    <source>
        <dbReference type="Proteomes" id="UP000267821"/>
    </source>
</evidence>
<keyword evidence="2" id="KW-0472">Membrane</keyword>
<keyword evidence="2" id="KW-1133">Transmembrane helix</keyword>
<feature type="compositionally biased region" description="Polar residues" evidence="1">
    <location>
        <begin position="133"/>
        <end position="148"/>
    </location>
</feature>
<keyword evidence="4" id="KW-1185">Reference proteome</keyword>
<feature type="region of interest" description="Disordered" evidence="1">
    <location>
        <begin position="133"/>
        <end position="157"/>
    </location>
</feature>
<sequence length="203" mass="22164">MGVSSANLVHNTPNKIMLEACDVLGYKIEEAQVNTGRHRHRQKGFALNRNVSPLQILSLTFTLLGHHLLRLATLPRAPPPLATNQPSNQRAPVPSLSNLFLWLLPPTHPHAPIHPHLGPVICAVIIVTKTSPQHHSTRTARASRQGTCSRLLGSHSSRSSVVRSSRSTWRGMRTWLGYSPLPGMGGGVVVMVVVMVMVMVMVV</sequence>
<protein>
    <submittedName>
        <fullName evidence="3">Uncharacterized protein</fullName>
    </submittedName>
</protein>
<feature type="transmembrane region" description="Helical" evidence="2">
    <location>
        <begin position="175"/>
        <end position="202"/>
    </location>
</feature>
<dbReference type="EMBL" id="ML121594">
    <property type="protein sequence ID" value="RPB19267.1"/>
    <property type="molecule type" value="Genomic_DNA"/>
</dbReference>
<dbReference type="OrthoDB" id="269227at2759"/>